<feature type="region of interest" description="Disordered" evidence="1">
    <location>
        <begin position="325"/>
        <end position="370"/>
    </location>
</feature>
<name>A0A9Q0M5J8_BLOTA</name>
<reference evidence="2" key="1">
    <citation type="submission" date="2022-12" db="EMBL/GenBank/DDBJ databases">
        <title>Genome assemblies of Blomia tropicalis.</title>
        <authorList>
            <person name="Cui Y."/>
        </authorList>
    </citation>
    <scope>NUCLEOTIDE SEQUENCE</scope>
    <source>
        <tissue evidence="2">Adult mites</tissue>
    </source>
</reference>
<protein>
    <submittedName>
        <fullName evidence="2">Uncharacterized protein</fullName>
    </submittedName>
</protein>
<organism evidence="2 3">
    <name type="scientific">Blomia tropicalis</name>
    <name type="common">Mite</name>
    <dbReference type="NCBI Taxonomy" id="40697"/>
    <lineage>
        <taxon>Eukaryota</taxon>
        <taxon>Metazoa</taxon>
        <taxon>Ecdysozoa</taxon>
        <taxon>Arthropoda</taxon>
        <taxon>Chelicerata</taxon>
        <taxon>Arachnida</taxon>
        <taxon>Acari</taxon>
        <taxon>Acariformes</taxon>
        <taxon>Sarcoptiformes</taxon>
        <taxon>Astigmata</taxon>
        <taxon>Glycyphagoidea</taxon>
        <taxon>Echimyopodidae</taxon>
        <taxon>Blomia</taxon>
    </lineage>
</organism>
<keyword evidence="3" id="KW-1185">Reference proteome</keyword>
<gene>
    <name evidence="2" type="ORF">RDWZM_005066</name>
</gene>
<comment type="caution">
    <text evidence="2">The sequence shown here is derived from an EMBL/GenBank/DDBJ whole genome shotgun (WGS) entry which is preliminary data.</text>
</comment>
<evidence type="ECO:0000313" key="2">
    <source>
        <dbReference type="EMBL" id="KAJ6219254.1"/>
    </source>
</evidence>
<dbReference type="AlphaFoldDB" id="A0A9Q0M5J8"/>
<evidence type="ECO:0000256" key="1">
    <source>
        <dbReference type="SAM" id="MobiDB-lite"/>
    </source>
</evidence>
<feature type="region of interest" description="Disordered" evidence="1">
    <location>
        <begin position="60"/>
        <end position="79"/>
    </location>
</feature>
<sequence length="700" mass="81008">MSEIKCSTKSIYSGSKIQSRPTSLNQTSWSSFVHDYVVHPFLSQMSTTSTFLDRSQQHILPQSNTGSYPPTTSSGNPTNDRLYEFLYRSTKNMFGAAGVTFDCERYQQLNQNRPNRTPIDEKPNYLFDRRKSIVKTRSLDMKNNYTPDADMGDFYLNENIGSDNNQIKDLIFDLKFEDLFDQVEMKRSDCKRSRSMSDMELSSIMKNESQFVVGVDSKIFNPYRYRSQSMINDNNDLSDSCGEYDSDDVYVEKFSMQPNQLKSQSSCSPDTSNCSNFELLLNLFHGCEPTEICKVSDKATTSMGKFDVYPDLPKSNCEERKDVIILQKDRQRKQERKRKNRRRRTRKSKLNKLSDSDSSSSRSTDGEEEMTEIIDHLSRKFLPESKKSNACSNKKNVTSVYYYQSYDDDDLGSIFSFDDHMCLSDEKSDSENSCTVNDTHHLDNLDLKIFGGGGLLANNLFGCENICSLSMVPTTTRKAIDQFNIDSSQQDSYSITSSVDDPYPNESLVPQTFENISDESKHSTDSFSWPIKIPEISTGTQIIFGVSPDFSPIPLSEDDIRRNREMMETEEKTRFAVEEANRRWNDHNLIECFHQINDEIFNMDEDQIDNRQYSSHPVITKHSTNHSKKPNQKCQFSSQPPTIFWIDETDEEIAASRECRSNYWEMVRLDRLRLMNLMEKTITPILSAEHRERVFRDRFM</sequence>
<feature type="compositionally biased region" description="Low complexity" evidence="1">
    <location>
        <begin position="351"/>
        <end position="363"/>
    </location>
</feature>
<accession>A0A9Q0M5J8</accession>
<proteinExistence type="predicted"/>
<dbReference type="EMBL" id="JAPWDV010000002">
    <property type="protein sequence ID" value="KAJ6219254.1"/>
    <property type="molecule type" value="Genomic_DNA"/>
</dbReference>
<evidence type="ECO:0000313" key="3">
    <source>
        <dbReference type="Proteomes" id="UP001142055"/>
    </source>
</evidence>
<dbReference type="Proteomes" id="UP001142055">
    <property type="component" value="Chromosome 2"/>
</dbReference>
<feature type="compositionally biased region" description="Basic residues" evidence="1">
    <location>
        <begin position="330"/>
        <end position="350"/>
    </location>
</feature>